<evidence type="ECO:0000313" key="6">
    <source>
        <dbReference type="Ensembl" id="ENSFALP00000033712.1"/>
    </source>
</evidence>
<dbReference type="GeneTree" id="ENSGT01140000283499"/>
<reference evidence="6" key="2">
    <citation type="submission" date="2025-08" db="UniProtKB">
        <authorList>
            <consortium name="Ensembl"/>
        </authorList>
    </citation>
    <scope>IDENTIFICATION</scope>
</reference>
<organism evidence="6 7">
    <name type="scientific">Ficedula albicollis</name>
    <name type="common">Collared flycatcher</name>
    <name type="synonym">Muscicapa albicollis</name>
    <dbReference type="NCBI Taxonomy" id="59894"/>
    <lineage>
        <taxon>Eukaryota</taxon>
        <taxon>Metazoa</taxon>
        <taxon>Chordata</taxon>
        <taxon>Craniata</taxon>
        <taxon>Vertebrata</taxon>
        <taxon>Euteleostomi</taxon>
        <taxon>Archelosauria</taxon>
        <taxon>Archosauria</taxon>
        <taxon>Dinosauria</taxon>
        <taxon>Saurischia</taxon>
        <taxon>Theropoda</taxon>
        <taxon>Coelurosauria</taxon>
        <taxon>Aves</taxon>
        <taxon>Neognathae</taxon>
        <taxon>Neoaves</taxon>
        <taxon>Telluraves</taxon>
        <taxon>Australaves</taxon>
        <taxon>Passeriformes</taxon>
        <taxon>Muscicapidae</taxon>
        <taxon>Ficedula</taxon>
    </lineage>
</organism>
<dbReference type="Ensembl" id="ENSFALT00000031393.1">
    <property type="protein sequence ID" value="ENSFALP00000033712.1"/>
    <property type="gene ID" value="ENSFALG00000023244.1"/>
</dbReference>
<dbReference type="GO" id="GO:0050829">
    <property type="term" value="P:defense response to Gram-negative bacterium"/>
    <property type="evidence" value="ECO:0007669"/>
    <property type="project" value="TreeGrafter"/>
</dbReference>
<dbReference type="AlphaFoldDB" id="A0A803WFF6"/>
<accession>A0A803WFF6</accession>
<dbReference type="GO" id="GO:0045087">
    <property type="term" value="P:innate immune response"/>
    <property type="evidence" value="ECO:0007669"/>
    <property type="project" value="TreeGrafter"/>
</dbReference>
<protein>
    <submittedName>
        <fullName evidence="6">Uncharacterized protein</fullName>
    </submittedName>
</protein>
<keyword evidence="4" id="KW-1015">Disulfide bond</keyword>
<reference evidence="6" key="3">
    <citation type="submission" date="2025-09" db="UniProtKB">
        <authorList>
            <consortium name="Ensembl"/>
        </authorList>
    </citation>
    <scope>IDENTIFICATION</scope>
</reference>
<keyword evidence="7" id="KW-1185">Reference proteome</keyword>
<evidence type="ECO:0000256" key="4">
    <source>
        <dbReference type="ARBA" id="ARBA00023157"/>
    </source>
</evidence>
<evidence type="ECO:0000313" key="7">
    <source>
        <dbReference type="Proteomes" id="UP000016665"/>
    </source>
</evidence>
<gene>
    <name evidence="6" type="primary">LOC101818431</name>
</gene>
<comment type="subcellular location">
    <subcellularLocation>
        <location evidence="1">Secreted</location>
    </subcellularLocation>
</comment>
<name>A0A803WFF6_FICAL</name>
<dbReference type="InterPro" id="IPR046350">
    <property type="entry name" value="Cystatin_sf"/>
</dbReference>
<dbReference type="InterPro" id="IPR001894">
    <property type="entry name" value="Cathelicidin-like"/>
</dbReference>
<feature type="region of interest" description="Disordered" evidence="5">
    <location>
        <begin position="181"/>
        <end position="202"/>
    </location>
</feature>
<dbReference type="PANTHER" id="PTHR10206:SF0">
    <property type="entry name" value="CATHELICIDIN B1-RELATED"/>
    <property type="match status" value="1"/>
</dbReference>
<evidence type="ECO:0000256" key="2">
    <source>
        <dbReference type="ARBA" id="ARBA00005320"/>
    </source>
</evidence>
<dbReference type="Pfam" id="PF00666">
    <property type="entry name" value="Cathelicidins"/>
    <property type="match status" value="1"/>
</dbReference>
<evidence type="ECO:0000256" key="5">
    <source>
        <dbReference type="SAM" id="MobiDB-lite"/>
    </source>
</evidence>
<dbReference type="GO" id="GO:0001530">
    <property type="term" value="F:lipopolysaccharide binding"/>
    <property type="evidence" value="ECO:0007669"/>
    <property type="project" value="TreeGrafter"/>
</dbReference>
<dbReference type="GO" id="GO:0061844">
    <property type="term" value="P:antimicrobial humoral immune response mediated by antimicrobial peptide"/>
    <property type="evidence" value="ECO:0007669"/>
    <property type="project" value="TreeGrafter"/>
</dbReference>
<dbReference type="GO" id="GO:0050830">
    <property type="term" value="P:defense response to Gram-positive bacterium"/>
    <property type="evidence" value="ECO:0007669"/>
    <property type="project" value="TreeGrafter"/>
</dbReference>
<dbReference type="Gene3D" id="3.10.450.10">
    <property type="match status" value="1"/>
</dbReference>
<keyword evidence="3" id="KW-0964">Secreted</keyword>
<dbReference type="GO" id="GO:0005615">
    <property type="term" value="C:extracellular space"/>
    <property type="evidence" value="ECO:0007669"/>
    <property type="project" value="TreeGrafter"/>
</dbReference>
<evidence type="ECO:0000256" key="3">
    <source>
        <dbReference type="ARBA" id="ARBA00022525"/>
    </source>
</evidence>
<dbReference type="PANTHER" id="PTHR10206">
    <property type="entry name" value="CATHELICIDIN"/>
    <property type="match status" value="1"/>
</dbReference>
<reference evidence="6 7" key="1">
    <citation type="journal article" date="2012" name="Nature">
        <title>The genomic landscape of species divergence in Ficedula flycatchers.</title>
        <authorList>
            <person name="Ellegren H."/>
            <person name="Smeds L."/>
            <person name="Burri R."/>
            <person name="Olason P.I."/>
            <person name="Backstrom N."/>
            <person name="Kawakami T."/>
            <person name="Kunstner A."/>
            <person name="Makinen H."/>
            <person name="Nadachowska-Brzyska K."/>
            <person name="Qvarnstrom A."/>
            <person name="Uebbing S."/>
            <person name="Wolf J.B."/>
        </authorList>
    </citation>
    <scope>NUCLEOTIDE SEQUENCE [LARGE SCALE GENOMIC DNA]</scope>
</reference>
<evidence type="ECO:0000256" key="1">
    <source>
        <dbReference type="ARBA" id="ARBA00004613"/>
    </source>
</evidence>
<sequence>MDCAPECHIHRGVKSLQPRGLRHSSCARLGSPFGEGRNFPNIHPEPPLAQLEAVPSCPVPVPREENLTLTCFRPLVPTVLWTTHSHAVTAVTPRGKPQSLCPQVTATPIPTDLGTRAGWAGLLARFSPPGMSRCPGPRGSCHKKLSWLAGKQDPDPGAGMGPRRAPQLLLLLALGLAGASTPGPGGSTAAGDGREGTSPSSPGALSYGDVVAAAVALLNARAVSPYVLRLREAQPRPGWPSDLQGRQELSFTLEETTCRTPGTANGTCRSRWLGVRLRAVGTGDYPVGKLRQEGGWALLCPLCAPQVVTWCQGSVFLEGQQPTVELSCEKAPATLGRIWKSKIKDFFGKVKLRFQSFFQCGRIWIRDRLNIKAPKP</sequence>
<dbReference type="Proteomes" id="UP000016665">
    <property type="component" value="Chromosome 2"/>
</dbReference>
<comment type="similarity">
    <text evidence="2">Belongs to the cathelicidin family.</text>
</comment>
<dbReference type="SUPFAM" id="SSF54403">
    <property type="entry name" value="Cystatin/monellin"/>
    <property type="match status" value="1"/>
</dbReference>
<proteinExistence type="inferred from homology"/>